<protein>
    <submittedName>
        <fullName evidence="13">Cytochrome d ubiquinol oxidase subunit II</fullName>
    </submittedName>
</protein>
<feature type="transmembrane region" description="Helical" evidence="12">
    <location>
        <begin position="160"/>
        <end position="179"/>
    </location>
</feature>
<dbReference type="RefSeq" id="WP_208261112.1">
    <property type="nucleotide sequence ID" value="NZ_JAGEOJ010000019.1"/>
</dbReference>
<keyword evidence="7" id="KW-0479">Metal-binding</keyword>
<comment type="subcellular location">
    <subcellularLocation>
        <location evidence="1">Cell membrane</location>
        <topology evidence="1">Multi-pass membrane protein</topology>
    </subcellularLocation>
</comment>
<evidence type="ECO:0000256" key="9">
    <source>
        <dbReference type="ARBA" id="ARBA00022989"/>
    </source>
</evidence>
<comment type="similarity">
    <text evidence="2">Belongs to the cytochrome ubiquinol oxidase subunit 2 family.</text>
</comment>
<dbReference type="EMBL" id="JAGEOJ010000019">
    <property type="protein sequence ID" value="MBO2453083.1"/>
    <property type="molecule type" value="Genomic_DNA"/>
</dbReference>
<dbReference type="GO" id="GO:0046872">
    <property type="term" value="F:metal ion binding"/>
    <property type="evidence" value="ECO:0007669"/>
    <property type="project" value="UniProtKB-KW"/>
</dbReference>
<dbReference type="GO" id="GO:0016682">
    <property type="term" value="F:oxidoreductase activity, acting on diphenols and related substances as donors, oxygen as acceptor"/>
    <property type="evidence" value="ECO:0007669"/>
    <property type="project" value="TreeGrafter"/>
</dbReference>
<keyword evidence="10" id="KW-0408">Iron</keyword>
<feature type="transmembrane region" description="Helical" evidence="12">
    <location>
        <begin position="251"/>
        <end position="271"/>
    </location>
</feature>
<gene>
    <name evidence="13" type="primary">cydB</name>
    <name evidence="13" type="ORF">J4573_38735</name>
</gene>
<evidence type="ECO:0000256" key="10">
    <source>
        <dbReference type="ARBA" id="ARBA00023004"/>
    </source>
</evidence>
<keyword evidence="3" id="KW-0813">Transport</keyword>
<dbReference type="InterPro" id="IPR003317">
    <property type="entry name" value="Cyt-d_oxidase_su2"/>
</dbReference>
<dbReference type="GO" id="GO:0009055">
    <property type="term" value="F:electron transfer activity"/>
    <property type="evidence" value="ECO:0007669"/>
    <property type="project" value="TreeGrafter"/>
</dbReference>
<evidence type="ECO:0000256" key="2">
    <source>
        <dbReference type="ARBA" id="ARBA00007543"/>
    </source>
</evidence>
<evidence type="ECO:0000256" key="4">
    <source>
        <dbReference type="ARBA" id="ARBA00022475"/>
    </source>
</evidence>
<dbReference type="GO" id="GO:0019646">
    <property type="term" value="P:aerobic electron transport chain"/>
    <property type="evidence" value="ECO:0007669"/>
    <property type="project" value="TreeGrafter"/>
</dbReference>
<dbReference type="GO" id="GO:0005886">
    <property type="term" value="C:plasma membrane"/>
    <property type="evidence" value="ECO:0007669"/>
    <property type="project" value="UniProtKB-SubCell"/>
</dbReference>
<evidence type="ECO:0000256" key="6">
    <source>
        <dbReference type="ARBA" id="ARBA00022692"/>
    </source>
</evidence>
<keyword evidence="6 12" id="KW-0812">Transmembrane</keyword>
<keyword evidence="14" id="KW-1185">Reference proteome</keyword>
<evidence type="ECO:0000256" key="7">
    <source>
        <dbReference type="ARBA" id="ARBA00022723"/>
    </source>
</evidence>
<keyword evidence="9 12" id="KW-1133">Transmembrane helix</keyword>
<evidence type="ECO:0000313" key="13">
    <source>
        <dbReference type="EMBL" id="MBO2453083.1"/>
    </source>
</evidence>
<feature type="transmembrane region" description="Helical" evidence="12">
    <location>
        <begin position="81"/>
        <end position="99"/>
    </location>
</feature>
<dbReference type="NCBIfam" id="TIGR00203">
    <property type="entry name" value="cydB"/>
    <property type="match status" value="1"/>
</dbReference>
<dbReference type="Pfam" id="PF02322">
    <property type="entry name" value="Cyt_bd_oxida_II"/>
    <property type="match status" value="1"/>
</dbReference>
<evidence type="ECO:0000256" key="12">
    <source>
        <dbReference type="SAM" id="Phobius"/>
    </source>
</evidence>
<reference evidence="13" key="1">
    <citation type="submission" date="2021-03" db="EMBL/GenBank/DDBJ databases">
        <authorList>
            <person name="Kanchanasin P."/>
            <person name="Saeng-In P."/>
            <person name="Phongsopitanun W."/>
            <person name="Yuki M."/>
            <person name="Kudo T."/>
            <person name="Ohkuma M."/>
            <person name="Tanasupawat S."/>
        </authorList>
    </citation>
    <scope>NUCLEOTIDE SEQUENCE</scope>
    <source>
        <strain evidence="13">GKU 128</strain>
    </source>
</reference>
<feature type="transmembrane region" description="Helical" evidence="12">
    <location>
        <begin position="120"/>
        <end position="140"/>
    </location>
</feature>
<comment type="caution">
    <text evidence="13">The sequence shown here is derived from an EMBL/GenBank/DDBJ whole genome shotgun (WGS) entry which is preliminary data.</text>
</comment>
<evidence type="ECO:0000256" key="1">
    <source>
        <dbReference type="ARBA" id="ARBA00004651"/>
    </source>
</evidence>
<accession>A0A939T7G2</accession>
<keyword evidence="4" id="KW-1003">Cell membrane</keyword>
<dbReference type="AlphaFoldDB" id="A0A939T7G2"/>
<evidence type="ECO:0000256" key="8">
    <source>
        <dbReference type="ARBA" id="ARBA00022982"/>
    </source>
</evidence>
<name>A0A939T7G2_9ACTN</name>
<evidence type="ECO:0000256" key="11">
    <source>
        <dbReference type="ARBA" id="ARBA00023136"/>
    </source>
</evidence>
<dbReference type="PANTHER" id="PTHR43141:SF5">
    <property type="entry name" value="CYTOCHROME BD-I UBIQUINOL OXIDASE SUBUNIT 2"/>
    <property type="match status" value="1"/>
</dbReference>
<dbReference type="PANTHER" id="PTHR43141">
    <property type="entry name" value="CYTOCHROME BD2 SUBUNIT II"/>
    <property type="match status" value="1"/>
</dbReference>
<dbReference type="Proteomes" id="UP000669179">
    <property type="component" value="Unassembled WGS sequence"/>
</dbReference>
<evidence type="ECO:0000256" key="5">
    <source>
        <dbReference type="ARBA" id="ARBA00022617"/>
    </source>
</evidence>
<feature type="transmembrane region" description="Helical" evidence="12">
    <location>
        <begin position="222"/>
        <end position="242"/>
    </location>
</feature>
<organism evidence="13 14">
    <name type="scientific">Actinomadura barringtoniae</name>
    <dbReference type="NCBI Taxonomy" id="1427535"/>
    <lineage>
        <taxon>Bacteria</taxon>
        <taxon>Bacillati</taxon>
        <taxon>Actinomycetota</taxon>
        <taxon>Actinomycetes</taxon>
        <taxon>Streptosporangiales</taxon>
        <taxon>Thermomonosporaceae</taxon>
        <taxon>Actinomadura</taxon>
    </lineage>
</organism>
<evidence type="ECO:0000256" key="3">
    <source>
        <dbReference type="ARBA" id="ARBA00022448"/>
    </source>
</evidence>
<feature type="transmembrane region" description="Helical" evidence="12">
    <location>
        <begin position="6"/>
        <end position="35"/>
    </location>
</feature>
<keyword evidence="8" id="KW-0249">Electron transport</keyword>
<sequence length="348" mass="37629">MGLADFWFFVIAVLWTGFFVLEGFDFGVGMLFGVVGRTDAERRVAINSIGPVWDGNEVWLIVAGAGMFSAFPGWYATMFSAFYLPLVLLLVALIVRGLSFEYRGKHGGARWRRVWDWLRVGGSLLAPLLIGVALGGLPSGVPIGSDHEYAGNFADLLTPYGLYVGCLLVLLCALHGAVFLTMKTDGEVRRRSEELARRLAPIGALAMLAFVIWTLAAMDNRVIAVVIEVAAVLAAGGVLWFVRAGSSGRAFALTAVTLAGVVLTIFIDLYPHVMVSSTNSAYDLTVGNTSSASYALTVMTIVLAVLLPVVLVYQGWSYYVFRSRITVDDLEQQEAEQDAPQVETPTGD</sequence>
<evidence type="ECO:0000313" key="14">
    <source>
        <dbReference type="Proteomes" id="UP000669179"/>
    </source>
</evidence>
<proteinExistence type="inferred from homology"/>
<keyword evidence="5" id="KW-0349">Heme</keyword>
<feature type="transmembrane region" description="Helical" evidence="12">
    <location>
        <begin position="291"/>
        <end position="313"/>
    </location>
</feature>
<dbReference type="PIRSF" id="PIRSF000267">
    <property type="entry name" value="Cyt_oxidse_sub2"/>
    <property type="match status" value="1"/>
</dbReference>
<keyword evidence="11 12" id="KW-0472">Membrane</keyword>
<dbReference type="GO" id="GO:0070069">
    <property type="term" value="C:cytochrome complex"/>
    <property type="evidence" value="ECO:0007669"/>
    <property type="project" value="TreeGrafter"/>
</dbReference>
<feature type="transmembrane region" description="Helical" evidence="12">
    <location>
        <begin position="199"/>
        <end position="216"/>
    </location>
</feature>